<dbReference type="AlphaFoldDB" id="A0A8J4CU41"/>
<dbReference type="PROSITE" id="PS51845">
    <property type="entry name" value="PDEASE_I_2"/>
    <property type="match status" value="1"/>
</dbReference>
<dbReference type="GO" id="GO:0004114">
    <property type="term" value="F:3',5'-cyclic-nucleotide phosphodiesterase activity"/>
    <property type="evidence" value="ECO:0007669"/>
    <property type="project" value="InterPro"/>
</dbReference>
<dbReference type="PRINTS" id="PR00387">
    <property type="entry name" value="PDIESTERASE1"/>
</dbReference>
<dbReference type="GO" id="GO:0046872">
    <property type="term" value="F:metal ion binding"/>
    <property type="evidence" value="ECO:0007669"/>
    <property type="project" value="UniProtKB-KW"/>
</dbReference>
<dbReference type="EMBL" id="BNCP01000046">
    <property type="protein sequence ID" value="GIL88796.1"/>
    <property type="molecule type" value="Genomic_DNA"/>
</dbReference>
<dbReference type="PANTHER" id="PTHR11347">
    <property type="entry name" value="CYCLIC NUCLEOTIDE PHOSPHODIESTERASE"/>
    <property type="match status" value="1"/>
</dbReference>
<dbReference type="OrthoDB" id="68317at2759"/>
<evidence type="ECO:0000259" key="4">
    <source>
        <dbReference type="PROSITE" id="PS51845"/>
    </source>
</evidence>
<dbReference type="Proteomes" id="UP000747110">
    <property type="component" value="Unassembled WGS sequence"/>
</dbReference>
<gene>
    <name evidence="5" type="ORF">Vretifemale_16683</name>
</gene>
<dbReference type="InterPro" id="IPR023088">
    <property type="entry name" value="PDEase"/>
</dbReference>
<dbReference type="Gene3D" id="1.10.1300.10">
    <property type="entry name" value="3'5'-cyclic nucleotide phosphodiesterase, catalytic domain"/>
    <property type="match status" value="1"/>
</dbReference>
<evidence type="ECO:0000313" key="6">
    <source>
        <dbReference type="Proteomes" id="UP000747110"/>
    </source>
</evidence>
<accession>A0A8J4CU41</accession>
<name>A0A8J4CU41_9CHLO</name>
<sequence length="176" mass="20007">RSLHHGCMFLTPGRNSIRGPFHPSPFLRLARIYNDQSVMENHHCAMTFAILSRTDCNVLAVLTPEEQRTIRKVIISAILCTDMANHFALTQEFQKHSVTYEPDSEPDRLLLTKVILHAADIGNAVRPFHVNHAMSRRVHREFEAQAHEELALGLPVTFSVDTSDHVMCARVELNFL</sequence>
<dbReference type="InterPro" id="IPR036971">
    <property type="entry name" value="PDEase_catalytic_dom_sf"/>
</dbReference>
<protein>
    <recommendedName>
        <fullName evidence="4">PDEase domain-containing protein</fullName>
    </recommendedName>
</protein>
<feature type="non-terminal residue" evidence="5">
    <location>
        <position position="176"/>
    </location>
</feature>
<evidence type="ECO:0000256" key="2">
    <source>
        <dbReference type="ARBA" id="ARBA00022801"/>
    </source>
</evidence>
<dbReference type="InterPro" id="IPR002073">
    <property type="entry name" value="PDEase_catalytic_dom"/>
</dbReference>
<feature type="domain" description="PDEase" evidence="4">
    <location>
        <begin position="1"/>
        <end position="176"/>
    </location>
</feature>
<keyword evidence="1 3" id="KW-0479">Metal-binding</keyword>
<keyword evidence="6" id="KW-1185">Reference proteome</keyword>
<comment type="caution">
    <text evidence="5">The sequence shown here is derived from an EMBL/GenBank/DDBJ whole genome shotgun (WGS) entry which is preliminary data.</text>
</comment>
<dbReference type="GO" id="GO:0007165">
    <property type="term" value="P:signal transduction"/>
    <property type="evidence" value="ECO:0007669"/>
    <property type="project" value="InterPro"/>
</dbReference>
<proteinExistence type="predicted"/>
<dbReference type="SUPFAM" id="SSF109604">
    <property type="entry name" value="HD-domain/PDEase-like"/>
    <property type="match status" value="1"/>
</dbReference>
<evidence type="ECO:0000313" key="5">
    <source>
        <dbReference type="EMBL" id="GIL88796.1"/>
    </source>
</evidence>
<organism evidence="5 6">
    <name type="scientific">Volvox reticuliferus</name>
    <dbReference type="NCBI Taxonomy" id="1737510"/>
    <lineage>
        <taxon>Eukaryota</taxon>
        <taxon>Viridiplantae</taxon>
        <taxon>Chlorophyta</taxon>
        <taxon>core chlorophytes</taxon>
        <taxon>Chlorophyceae</taxon>
        <taxon>CS clade</taxon>
        <taxon>Chlamydomonadales</taxon>
        <taxon>Volvocaceae</taxon>
        <taxon>Volvox</taxon>
    </lineage>
</organism>
<dbReference type="Pfam" id="PF00233">
    <property type="entry name" value="PDEase_I"/>
    <property type="match status" value="1"/>
</dbReference>
<keyword evidence="2" id="KW-0378">Hydrolase</keyword>
<evidence type="ECO:0000256" key="1">
    <source>
        <dbReference type="ARBA" id="ARBA00022723"/>
    </source>
</evidence>
<reference evidence="5" key="1">
    <citation type="journal article" date="2021" name="Proc. Natl. Acad. Sci. U.S.A.">
        <title>Three genomes in the algal genus Volvox reveal the fate of a haploid sex-determining region after a transition to homothallism.</title>
        <authorList>
            <person name="Yamamoto K."/>
            <person name="Hamaji T."/>
            <person name="Kawai-Toyooka H."/>
            <person name="Matsuzaki R."/>
            <person name="Takahashi F."/>
            <person name="Nishimura Y."/>
            <person name="Kawachi M."/>
            <person name="Noguchi H."/>
            <person name="Minakuchi Y."/>
            <person name="Umen J.G."/>
            <person name="Toyoda A."/>
            <person name="Nozaki H."/>
        </authorList>
    </citation>
    <scope>NUCLEOTIDE SEQUENCE</scope>
    <source>
        <strain evidence="5">NIES-3786</strain>
    </source>
</reference>
<feature type="binding site" evidence="3">
    <location>
        <position position="120"/>
    </location>
    <ligand>
        <name>Zn(2+)</name>
        <dbReference type="ChEBI" id="CHEBI:29105"/>
        <label>1</label>
    </ligand>
</feature>
<feature type="non-terminal residue" evidence="5">
    <location>
        <position position="1"/>
    </location>
</feature>
<evidence type="ECO:0000256" key="3">
    <source>
        <dbReference type="PIRSR" id="PIRSR623088-3"/>
    </source>
</evidence>